<keyword evidence="1" id="KW-0812">Transmembrane</keyword>
<accession>A0ABX5SC10</accession>
<dbReference type="RefSeq" id="WP_134386464.1">
    <property type="nucleotide sequence ID" value="NZ_BMWW01000015.1"/>
</dbReference>
<sequence length="534" mass="56916">MARSAAMTPLVMAAAGAAVVSAALYLRRRRWLDAALTATAGAALAALLALPVQDAPRGGDIVTLADGAALTDVAGARALAVQGHGLRDAEWRDLPALPVTWQAPRDELLRLDFPRTLALGRTFALTARRDGAVAGPWRLQLLAENGVVLHEAKGSDAALTVQWLPPLAERLLLRARLLDGAGKTLHEGPVPLAVVDALPLHLVGRFGAPSFDTRVLNDLLTASGAVLDWQTVLGKTVTRSEGAAALAVPPNATVIDAGWFERQGTGARAALLAQVAQGMPLIVLGGNAGAPAVWQDAVTLRLVEQSATTEQEDTRHLRVGDDVLALAPASWNPAAGAGWAVLASDRDGKPWLWQRPWQGGRIVWLGVAGWHRHAITAPQALSVWWQQVFDLASRGTARPVGWVAPDPMPVPGLRTELCAHGMRPGSAVQVESHALAWQTRADRAGAACVAIWPRQAGWLGVRSEGAATYTYVYDRGDWPAWQKALRQDATARYVARALPGGDRQAPAPIRIVPAWPFALLLGAALLGLWWRERR</sequence>
<feature type="transmembrane region" description="Helical" evidence="1">
    <location>
        <begin position="6"/>
        <end position="26"/>
    </location>
</feature>
<reference evidence="2 3" key="1">
    <citation type="submission" date="2019-03" db="EMBL/GenBank/DDBJ databases">
        <title>Draft Genome Sequences of Six Type Strains of the Genus Massilia.</title>
        <authorList>
            <person name="Miess H."/>
            <person name="Frediansyhah A."/>
            <person name="Gross H."/>
        </authorList>
    </citation>
    <scope>NUCLEOTIDE SEQUENCE [LARGE SCALE GENOMIC DNA]</scope>
    <source>
        <strain evidence="2 3">DSM 17505</strain>
    </source>
</reference>
<evidence type="ECO:0000256" key="1">
    <source>
        <dbReference type="SAM" id="Phobius"/>
    </source>
</evidence>
<protein>
    <submittedName>
        <fullName evidence="2">Uncharacterized protein</fullName>
    </submittedName>
</protein>
<evidence type="ECO:0000313" key="3">
    <source>
        <dbReference type="Proteomes" id="UP000294359"/>
    </source>
</evidence>
<evidence type="ECO:0000313" key="2">
    <source>
        <dbReference type="EMBL" id="QBQ37916.1"/>
    </source>
</evidence>
<keyword evidence="1" id="KW-1133">Transmembrane helix</keyword>
<dbReference type="Proteomes" id="UP000294359">
    <property type="component" value="Chromosome"/>
</dbReference>
<keyword evidence="1" id="KW-0472">Membrane</keyword>
<dbReference type="EMBL" id="CP038026">
    <property type="protein sequence ID" value="QBQ37916.1"/>
    <property type="molecule type" value="Genomic_DNA"/>
</dbReference>
<organism evidence="2 3">
    <name type="scientific">Pseudoduganella plicata</name>
    <dbReference type="NCBI Taxonomy" id="321984"/>
    <lineage>
        <taxon>Bacteria</taxon>
        <taxon>Pseudomonadati</taxon>
        <taxon>Pseudomonadota</taxon>
        <taxon>Betaproteobacteria</taxon>
        <taxon>Burkholderiales</taxon>
        <taxon>Oxalobacteraceae</taxon>
        <taxon>Telluria group</taxon>
        <taxon>Pseudoduganella</taxon>
    </lineage>
</organism>
<dbReference type="InterPro" id="IPR006311">
    <property type="entry name" value="TAT_signal"/>
</dbReference>
<gene>
    <name evidence="2" type="ORF">E1742_18325</name>
</gene>
<feature type="transmembrane region" description="Helical" evidence="1">
    <location>
        <begin position="31"/>
        <end position="50"/>
    </location>
</feature>
<keyword evidence="3" id="KW-1185">Reference proteome</keyword>
<name>A0ABX5SC10_9BURK</name>
<feature type="transmembrane region" description="Helical" evidence="1">
    <location>
        <begin position="512"/>
        <end position="530"/>
    </location>
</feature>
<proteinExistence type="predicted"/>
<dbReference type="PROSITE" id="PS51318">
    <property type="entry name" value="TAT"/>
    <property type="match status" value="1"/>
</dbReference>